<evidence type="ECO:0000256" key="1">
    <source>
        <dbReference type="ARBA" id="ARBA00004316"/>
    </source>
</evidence>
<accession>A0A401RRZ9</accession>
<evidence type="ECO:0000259" key="9">
    <source>
        <dbReference type="PROSITE" id="PS50835"/>
    </source>
</evidence>
<evidence type="ECO:0000256" key="8">
    <source>
        <dbReference type="SAM" id="SignalP"/>
    </source>
</evidence>
<dbReference type="InterPro" id="IPR013783">
    <property type="entry name" value="Ig-like_fold"/>
</dbReference>
<dbReference type="GO" id="GO:0007155">
    <property type="term" value="P:cell adhesion"/>
    <property type="evidence" value="ECO:0007669"/>
    <property type="project" value="TreeGrafter"/>
</dbReference>
<evidence type="ECO:0000256" key="2">
    <source>
        <dbReference type="ARBA" id="ARBA00004479"/>
    </source>
</evidence>
<comment type="caution">
    <text evidence="10">The sequence shown here is derived from an EMBL/GenBank/DDBJ whole genome shotgun (WGS) entry which is preliminary data.</text>
</comment>
<keyword evidence="6" id="KW-0966">Cell projection</keyword>
<sequence length="303" mass="34185">MDLFYSTCLLVCICFPAIANAKLQVTIKEPSGPIVEGSDVILQCLDEGQDMSHVRFQMYHKWLRSWFNIDTTTSFRCWYYSFNVSRDNGELLLRVKQMYKWHAGPYRCVSNGTDGQLISKNITVPLQYLNGISISEPGSVFSRYMRDPRVVRVMRGKDVEVKCCASSSEPPMYQWKRKGNEWIYPNSNLKIVKITPEQGGIYTCTATHPSLPSLTQSKSVLIEVVEEPLSSLQLSDMNLILAIAIPAGVLFLVIIGIIAYKCKAKRNEKGMMLLDNQVSKTPIWKGSDSSIPYCVTDSVPLVM</sequence>
<feature type="chain" id="PRO_5019201853" description="Ig-like domain-containing protein" evidence="8">
    <location>
        <begin position="22"/>
        <end position="303"/>
    </location>
</feature>
<evidence type="ECO:0000313" key="10">
    <source>
        <dbReference type="EMBL" id="GCC20913.1"/>
    </source>
</evidence>
<dbReference type="AlphaFoldDB" id="A0A401RRZ9"/>
<keyword evidence="11" id="KW-1185">Reference proteome</keyword>
<dbReference type="SUPFAM" id="SSF48726">
    <property type="entry name" value="Immunoglobulin"/>
    <property type="match status" value="2"/>
</dbReference>
<dbReference type="SMART" id="SM00408">
    <property type="entry name" value="IGc2"/>
    <property type="match status" value="2"/>
</dbReference>
<feature type="signal peptide" evidence="8">
    <location>
        <begin position="1"/>
        <end position="21"/>
    </location>
</feature>
<dbReference type="InterPro" id="IPR007110">
    <property type="entry name" value="Ig-like_dom"/>
</dbReference>
<name>A0A401RRZ9_CHIPU</name>
<dbReference type="Pfam" id="PF13895">
    <property type="entry name" value="Ig_2"/>
    <property type="match status" value="1"/>
</dbReference>
<dbReference type="Gene3D" id="2.60.40.10">
    <property type="entry name" value="Immunoglobulins"/>
    <property type="match status" value="2"/>
</dbReference>
<evidence type="ECO:0000256" key="6">
    <source>
        <dbReference type="ARBA" id="ARBA00023273"/>
    </source>
</evidence>
<keyword evidence="4 7" id="KW-1133">Transmembrane helix</keyword>
<dbReference type="GO" id="GO:0042995">
    <property type="term" value="C:cell projection"/>
    <property type="evidence" value="ECO:0007669"/>
    <property type="project" value="UniProtKB-SubCell"/>
</dbReference>
<evidence type="ECO:0000256" key="7">
    <source>
        <dbReference type="SAM" id="Phobius"/>
    </source>
</evidence>
<dbReference type="OMA" id="CLYTDSD"/>
<keyword evidence="3 7" id="KW-0812">Transmembrane</keyword>
<dbReference type="Proteomes" id="UP000287033">
    <property type="component" value="Unassembled WGS sequence"/>
</dbReference>
<dbReference type="InterPro" id="IPR036179">
    <property type="entry name" value="Ig-like_dom_sf"/>
</dbReference>
<dbReference type="PROSITE" id="PS50835">
    <property type="entry name" value="IG_LIKE"/>
    <property type="match status" value="2"/>
</dbReference>
<dbReference type="PANTHER" id="PTHR11973:SF23">
    <property type="entry name" value="C-ANSWER"/>
    <property type="match status" value="1"/>
</dbReference>
<keyword evidence="7" id="KW-0472">Membrane</keyword>
<dbReference type="InterPro" id="IPR003598">
    <property type="entry name" value="Ig_sub2"/>
</dbReference>
<dbReference type="GO" id="GO:0005886">
    <property type="term" value="C:plasma membrane"/>
    <property type="evidence" value="ECO:0007669"/>
    <property type="project" value="TreeGrafter"/>
</dbReference>
<feature type="transmembrane region" description="Helical" evidence="7">
    <location>
        <begin position="239"/>
        <end position="260"/>
    </location>
</feature>
<feature type="domain" description="Ig-like" evidence="9">
    <location>
        <begin position="16"/>
        <end position="123"/>
    </location>
</feature>
<dbReference type="InterPro" id="IPR051116">
    <property type="entry name" value="Surface_Rcpt/Adhesion_Mol"/>
</dbReference>
<evidence type="ECO:0000256" key="5">
    <source>
        <dbReference type="ARBA" id="ARBA00023180"/>
    </source>
</evidence>
<protein>
    <recommendedName>
        <fullName evidence="9">Ig-like domain-containing protein</fullName>
    </recommendedName>
</protein>
<reference evidence="10 11" key="1">
    <citation type="journal article" date="2018" name="Nat. Ecol. Evol.">
        <title>Shark genomes provide insights into elasmobranch evolution and the origin of vertebrates.</title>
        <authorList>
            <person name="Hara Y"/>
            <person name="Yamaguchi K"/>
            <person name="Onimaru K"/>
            <person name="Kadota M"/>
            <person name="Koyanagi M"/>
            <person name="Keeley SD"/>
            <person name="Tatsumi K"/>
            <person name="Tanaka K"/>
            <person name="Motone F"/>
            <person name="Kageyama Y"/>
            <person name="Nozu R"/>
            <person name="Adachi N"/>
            <person name="Nishimura O"/>
            <person name="Nakagawa R"/>
            <person name="Tanegashima C"/>
            <person name="Kiyatake I"/>
            <person name="Matsumoto R"/>
            <person name="Murakumo K"/>
            <person name="Nishida K"/>
            <person name="Terakita A"/>
            <person name="Kuratani S"/>
            <person name="Sato K"/>
            <person name="Hyodo S Kuraku.S."/>
        </authorList>
    </citation>
    <scope>NUCLEOTIDE SEQUENCE [LARGE SCALE GENOMIC DNA]</scope>
</reference>
<organism evidence="10 11">
    <name type="scientific">Chiloscyllium punctatum</name>
    <name type="common">Brownbanded bambooshark</name>
    <name type="synonym">Hemiscyllium punctatum</name>
    <dbReference type="NCBI Taxonomy" id="137246"/>
    <lineage>
        <taxon>Eukaryota</taxon>
        <taxon>Metazoa</taxon>
        <taxon>Chordata</taxon>
        <taxon>Craniata</taxon>
        <taxon>Vertebrata</taxon>
        <taxon>Chondrichthyes</taxon>
        <taxon>Elasmobranchii</taxon>
        <taxon>Galeomorphii</taxon>
        <taxon>Galeoidea</taxon>
        <taxon>Orectolobiformes</taxon>
        <taxon>Hemiscylliidae</taxon>
        <taxon>Chiloscyllium</taxon>
    </lineage>
</organism>
<proteinExistence type="predicted"/>
<keyword evidence="5" id="KW-0325">Glycoprotein</keyword>
<dbReference type="InterPro" id="IPR003599">
    <property type="entry name" value="Ig_sub"/>
</dbReference>
<evidence type="ECO:0000313" key="11">
    <source>
        <dbReference type="Proteomes" id="UP000287033"/>
    </source>
</evidence>
<gene>
    <name evidence="10" type="ORF">chiPu_0019483</name>
</gene>
<evidence type="ECO:0000256" key="4">
    <source>
        <dbReference type="ARBA" id="ARBA00022989"/>
    </source>
</evidence>
<dbReference type="PANTHER" id="PTHR11973">
    <property type="entry name" value="CELL SURFACE GLYCOPROTEIN MUC18-RELATED"/>
    <property type="match status" value="1"/>
</dbReference>
<dbReference type="CDD" id="cd00096">
    <property type="entry name" value="Ig"/>
    <property type="match status" value="1"/>
</dbReference>
<comment type="subcellular location">
    <subcellularLocation>
        <location evidence="1">Cell projection</location>
    </subcellularLocation>
    <subcellularLocation>
        <location evidence="2">Membrane</location>
        <topology evidence="2">Single-pass type I membrane protein</topology>
    </subcellularLocation>
</comment>
<dbReference type="InterPro" id="IPR003006">
    <property type="entry name" value="Ig/MHC_CS"/>
</dbReference>
<keyword evidence="8" id="KW-0732">Signal</keyword>
<dbReference type="PROSITE" id="PS00290">
    <property type="entry name" value="IG_MHC"/>
    <property type="match status" value="1"/>
</dbReference>
<feature type="domain" description="Ig-like" evidence="9">
    <location>
        <begin position="137"/>
        <end position="221"/>
    </location>
</feature>
<evidence type="ECO:0000256" key="3">
    <source>
        <dbReference type="ARBA" id="ARBA00022692"/>
    </source>
</evidence>
<dbReference type="OrthoDB" id="10012075at2759"/>
<dbReference type="SMART" id="SM00409">
    <property type="entry name" value="IG"/>
    <property type="match status" value="2"/>
</dbReference>
<dbReference type="EMBL" id="BEZZ01002012">
    <property type="protein sequence ID" value="GCC20913.1"/>
    <property type="molecule type" value="Genomic_DNA"/>
</dbReference>